<organism evidence="5 6">
    <name type="scientific">Danaus plexippus plexippus</name>
    <dbReference type="NCBI Taxonomy" id="278856"/>
    <lineage>
        <taxon>Eukaryota</taxon>
        <taxon>Metazoa</taxon>
        <taxon>Ecdysozoa</taxon>
        <taxon>Arthropoda</taxon>
        <taxon>Hexapoda</taxon>
        <taxon>Insecta</taxon>
        <taxon>Pterygota</taxon>
        <taxon>Neoptera</taxon>
        <taxon>Endopterygota</taxon>
        <taxon>Lepidoptera</taxon>
        <taxon>Glossata</taxon>
        <taxon>Ditrysia</taxon>
        <taxon>Papilionoidea</taxon>
        <taxon>Nymphalidae</taxon>
        <taxon>Danainae</taxon>
        <taxon>Danaini</taxon>
        <taxon>Danaina</taxon>
        <taxon>Danaus</taxon>
        <taxon>Danaus</taxon>
    </lineage>
</organism>
<name>A0A212F2V3_DANPL</name>
<dbReference type="InterPro" id="IPR050271">
    <property type="entry name" value="UDP-glycosyltransferase"/>
</dbReference>
<reference evidence="5 6" key="1">
    <citation type="journal article" date="2011" name="Cell">
        <title>The monarch butterfly genome yields insights into long-distance migration.</title>
        <authorList>
            <person name="Zhan S."/>
            <person name="Merlin C."/>
            <person name="Boore J.L."/>
            <person name="Reppert S.M."/>
        </authorList>
    </citation>
    <scope>NUCLEOTIDE SEQUENCE [LARGE SCALE GENOMIC DNA]</scope>
    <source>
        <strain evidence="5">F-2</strain>
    </source>
</reference>
<evidence type="ECO:0000256" key="4">
    <source>
        <dbReference type="SAM" id="Phobius"/>
    </source>
</evidence>
<dbReference type="PANTHER" id="PTHR48043">
    <property type="entry name" value="EG:EG0003.4 PROTEIN-RELATED"/>
    <property type="match status" value="1"/>
</dbReference>
<keyword evidence="4" id="KW-0472">Membrane</keyword>
<dbReference type="InterPro" id="IPR035595">
    <property type="entry name" value="UDP_glycos_trans_CS"/>
</dbReference>
<evidence type="ECO:0000256" key="3">
    <source>
        <dbReference type="ARBA" id="ARBA00022679"/>
    </source>
</evidence>
<dbReference type="Gene3D" id="3.40.50.2000">
    <property type="entry name" value="Glycogen Phosphorylase B"/>
    <property type="match status" value="2"/>
</dbReference>
<gene>
    <name evidence="5" type="ORF">KGM_205682</name>
</gene>
<evidence type="ECO:0000256" key="1">
    <source>
        <dbReference type="ARBA" id="ARBA00009995"/>
    </source>
</evidence>
<dbReference type="STRING" id="278856.A0A212F2V3"/>
<dbReference type="InParanoid" id="A0A212F2V3"/>
<dbReference type="EMBL" id="AGBW02010679">
    <property type="protein sequence ID" value="OWR48052.1"/>
    <property type="molecule type" value="Genomic_DNA"/>
</dbReference>
<dbReference type="InterPro" id="IPR002213">
    <property type="entry name" value="UDP_glucos_trans"/>
</dbReference>
<feature type="transmembrane region" description="Helical" evidence="4">
    <location>
        <begin position="859"/>
        <end position="886"/>
    </location>
</feature>
<comment type="caution">
    <text evidence="5">The sequence shown here is derived from an EMBL/GenBank/DDBJ whole genome shotgun (WGS) entry which is preliminary data.</text>
</comment>
<accession>A0A212F2V3</accession>
<evidence type="ECO:0000313" key="6">
    <source>
        <dbReference type="Proteomes" id="UP000007151"/>
    </source>
</evidence>
<proteinExistence type="inferred from homology"/>
<dbReference type="Pfam" id="PF00201">
    <property type="entry name" value="UDPGT"/>
    <property type="match status" value="2"/>
</dbReference>
<dbReference type="FunFam" id="3.40.50.2000:FF:000021">
    <property type="entry name" value="UDP-glucuronosyltransferase"/>
    <property type="match status" value="2"/>
</dbReference>
<keyword evidence="3" id="KW-0808">Transferase</keyword>
<dbReference type="KEGG" id="dpl:KGM_205682"/>
<evidence type="ECO:0000256" key="2">
    <source>
        <dbReference type="ARBA" id="ARBA00022676"/>
    </source>
</evidence>
<dbReference type="AlphaFoldDB" id="A0A212F2V3"/>
<protein>
    <submittedName>
        <fullName evidence="5">UDP-glycosyltransferase UGT33D4</fullName>
    </submittedName>
</protein>
<evidence type="ECO:0000313" key="5">
    <source>
        <dbReference type="EMBL" id="OWR48052.1"/>
    </source>
</evidence>
<dbReference type="PANTHER" id="PTHR48043:SF159">
    <property type="entry name" value="EG:EG0003.4 PROTEIN-RELATED"/>
    <property type="match status" value="1"/>
</dbReference>
<dbReference type="CDD" id="cd03784">
    <property type="entry name" value="GT1_Gtf-like"/>
    <property type="match status" value="2"/>
</dbReference>
<keyword evidence="4" id="KW-0812">Transmembrane</keyword>
<dbReference type="Proteomes" id="UP000007151">
    <property type="component" value="Unassembled WGS sequence"/>
</dbReference>
<sequence length="898" mass="104572">MLRNMNPLFMKVIEYHFQSKEVQEIVANNKYDLILLESIVLSGLIYSHIFKAPVILVSSFGGYINEHKIMGTPTAPILYPLPLRNKIYNLNFFEKIREIYRHYSNEYAEYLNDLDIDKFLKDRFGSQTPTINELSDNIHMLFLNVHTIWADHKPSTPNIVYMGGIHQVPQKDLPKDLETFLNSSKHGVIYVSFGTNALSYMIPSDKIENVVKVLSKLPYDVLWKWDGEELPGKSDNIRLSKWFPQSDLLRHPNIKLFITQAGLQSTDEAITGGVPLVAIPMFGDQWYNAEKFEKFGIGIQLDITSFTEEELHNAVITVINNESYRNNVFKLREIILDQPMSSIERAMWWTEYVLRHREKNHFRTLASNLSYMDYFDVKFWMTIFAIIVDISKNMKIEILTIFFILVWVYQVKSARILGVFPVPSLSHQIVFRKITQELHKRGHEMTVLTPDPAYPKGTAPANYTEIDFHDASYKIFKANIYASYKSEGLAINFDAVREIYNHYSNEYAEYLNDLDRDKFLKESFGPQTPTMNELSENIHMVFLNVHTIWADNKPTTPNILYLGGIHQVPQKKLPKIREIYRHYSNEYAEYLNDLDNDKLLKERFGSQTPTINELSDNIHMLFLNVHTIWADHKPSTPNIVYMGGIHQVPQKDLPKDLETFLNSSKHGVIYVSFGTNALSYMIPSDKIENVVKVLSKLPYDVLWKWDGEELPGKTDNIRLSKWFPQSDLLRHPNIKLFITQAGLQSTDEAITGGVPLVAIPMFGDQWYNAEKFEKFGIGIQLDITSFTEEELHNAVITVINNESYRNNVFKLREIILDQPMSSIERAMWWTEYVLRHREKNHFRTLASNLSYMDYFDVKFWMTIFAIIGILLTLFVVTIAYVIKFLIKIWLAYNKVKKQ</sequence>
<keyword evidence="4" id="KW-1133">Transmembrane helix</keyword>
<dbReference type="GO" id="GO:0008194">
    <property type="term" value="F:UDP-glycosyltransferase activity"/>
    <property type="evidence" value="ECO:0007669"/>
    <property type="project" value="InterPro"/>
</dbReference>
<dbReference type="PROSITE" id="PS00375">
    <property type="entry name" value="UDPGT"/>
    <property type="match status" value="2"/>
</dbReference>
<comment type="similarity">
    <text evidence="1">Belongs to the UDP-glycosyltransferase family.</text>
</comment>
<dbReference type="eggNOG" id="KOG1192">
    <property type="taxonomic scope" value="Eukaryota"/>
</dbReference>
<keyword evidence="6" id="KW-1185">Reference proteome</keyword>
<dbReference type="SUPFAM" id="SSF53756">
    <property type="entry name" value="UDP-Glycosyltransferase/glycogen phosphorylase"/>
    <property type="match status" value="2"/>
</dbReference>
<keyword evidence="2" id="KW-0328">Glycosyltransferase</keyword>